<dbReference type="Proteomes" id="UP000243579">
    <property type="component" value="Unassembled WGS sequence"/>
</dbReference>
<accession>A0A1V9YDG6</accession>
<dbReference type="InterPro" id="IPR019734">
    <property type="entry name" value="TPR_rpt"/>
</dbReference>
<dbReference type="GO" id="GO:0101031">
    <property type="term" value="C:protein folding chaperone complex"/>
    <property type="evidence" value="ECO:0007669"/>
    <property type="project" value="TreeGrafter"/>
</dbReference>
<name>A0A1V9YDG6_ACHHY</name>
<dbReference type="PANTHER" id="PTHR46423:SF1">
    <property type="entry name" value="RNA POLYMERASE II-ASSOCIATED PROTEIN 3"/>
    <property type="match status" value="1"/>
</dbReference>
<dbReference type="EMBL" id="JNBR01002078">
    <property type="protein sequence ID" value="OQR83784.1"/>
    <property type="molecule type" value="Genomic_DNA"/>
</dbReference>
<feature type="region of interest" description="Disordered" evidence="2">
    <location>
        <begin position="214"/>
        <end position="247"/>
    </location>
</feature>
<sequence>MDRDSWKARGNACVQAGVYPEAIEAYGHAVVSTGDDATAWNSAILCNRAFAWLQLGTTEALQQAVADCTSVLASDPRNVKALYRRALARSGLQQWQAAKSDLESIVALEPGNPQALVELDRVRVQIAAQTPSGLFNAEFQAKMLASIASGEALAPAVAPLPAPAALPLASAAPKCSRIDNAMASMLRECAVASPKSALANATATDAWRELQEAERTLSATKTSRKAASSRSCKSKKPPTPTPSAKTDILWQALLEDEARTRAVFKSKLSS</sequence>
<dbReference type="Gene3D" id="1.25.40.10">
    <property type="entry name" value="Tetratricopeptide repeat domain"/>
    <property type="match status" value="1"/>
</dbReference>
<dbReference type="SUPFAM" id="SSF48452">
    <property type="entry name" value="TPR-like"/>
    <property type="match status" value="1"/>
</dbReference>
<feature type="compositionally biased region" description="Low complexity" evidence="2">
    <location>
        <begin position="218"/>
        <end position="231"/>
    </location>
</feature>
<proteinExistence type="predicted"/>
<comment type="caution">
    <text evidence="3">The sequence shown here is derived from an EMBL/GenBank/DDBJ whole genome shotgun (WGS) entry which is preliminary data.</text>
</comment>
<evidence type="ECO:0000256" key="1">
    <source>
        <dbReference type="ARBA" id="ARBA00022803"/>
    </source>
</evidence>
<reference evidence="3 4" key="1">
    <citation type="journal article" date="2014" name="Genome Biol. Evol.">
        <title>The secreted proteins of Achlya hypogyna and Thraustotheca clavata identify the ancestral oomycete secretome and reveal gene acquisitions by horizontal gene transfer.</title>
        <authorList>
            <person name="Misner I."/>
            <person name="Blouin N."/>
            <person name="Leonard G."/>
            <person name="Richards T.A."/>
            <person name="Lane C.E."/>
        </authorList>
    </citation>
    <scope>NUCLEOTIDE SEQUENCE [LARGE SCALE GENOMIC DNA]</scope>
    <source>
        <strain evidence="3 4">ATCC 48635</strain>
    </source>
</reference>
<dbReference type="AlphaFoldDB" id="A0A1V9YDG6"/>
<dbReference type="InterPro" id="IPR011990">
    <property type="entry name" value="TPR-like_helical_dom_sf"/>
</dbReference>
<dbReference type="SMART" id="SM00028">
    <property type="entry name" value="TPR"/>
    <property type="match status" value="3"/>
</dbReference>
<dbReference type="STRING" id="1202772.A0A1V9YDG6"/>
<dbReference type="OrthoDB" id="69400at2759"/>
<gene>
    <name evidence="3" type="ORF">ACHHYP_14262</name>
</gene>
<protein>
    <submittedName>
        <fullName evidence="3">Uncharacterized protein</fullName>
    </submittedName>
</protein>
<dbReference type="InterPro" id="IPR051966">
    <property type="entry name" value="RPAP3"/>
</dbReference>
<organism evidence="3 4">
    <name type="scientific">Achlya hypogyna</name>
    <name type="common">Oomycete</name>
    <name type="synonym">Protoachlya hypogyna</name>
    <dbReference type="NCBI Taxonomy" id="1202772"/>
    <lineage>
        <taxon>Eukaryota</taxon>
        <taxon>Sar</taxon>
        <taxon>Stramenopiles</taxon>
        <taxon>Oomycota</taxon>
        <taxon>Saprolegniomycetes</taxon>
        <taxon>Saprolegniales</taxon>
        <taxon>Achlyaceae</taxon>
        <taxon>Achlya</taxon>
    </lineage>
</organism>
<keyword evidence="1" id="KW-0802">TPR repeat</keyword>
<evidence type="ECO:0000313" key="4">
    <source>
        <dbReference type="Proteomes" id="UP000243579"/>
    </source>
</evidence>
<evidence type="ECO:0000256" key="2">
    <source>
        <dbReference type="SAM" id="MobiDB-lite"/>
    </source>
</evidence>
<keyword evidence="4" id="KW-1185">Reference proteome</keyword>
<evidence type="ECO:0000313" key="3">
    <source>
        <dbReference type="EMBL" id="OQR83784.1"/>
    </source>
</evidence>
<dbReference type="PANTHER" id="PTHR46423">
    <property type="entry name" value="RNA POLYMERASE II-ASSOCIATED PROTEIN 3"/>
    <property type="match status" value="1"/>
</dbReference>